<feature type="region of interest" description="Disordered" evidence="1">
    <location>
        <begin position="131"/>
        <end position="152"/>
    </location>
</feature>
<proteinExistence type="predicted"/>
<reference evidence="2" key="3">
    <citation type="submission" date="2022-01" db="UniProtKB">
        <authorList>
            <consortium name="EnsemblPlants"/>
        </authorList>
    </citation>
    <scope>IDENTIFICATION</scope>
    <source>
        <strain evidence="2">subsp. vulgare</strain>
    </source>
</reference>
<dbReference type="Proteomes" id="UP000011116">
    <property type="component" value="Chromosome 7H"/>
</dbReference>
<reference evidence="2" key="2">
    <citation type="submission" date="2020-10" db="EMBL/GenBank/DDBJ databases">
        <authorList>
            <person name="Scholz U."/>
            <person name="Mascher M."/>
            <person name="Fiebig A."/>
        </authorList>
    </citation>
    <scope>NUCLEOTIDE SEQUENCE [LARGE SCALE GENOMIC DNA]</scope>
    <source>
        <strain evidence="2">cv. Morex</strain>
    </source>
</reference>
<evidence type="ECO:0000313" key="2">
    <source>
        <dbReference type="EnsemblPlants" id="HORVU.MOREX.r3.7HG0696150.1"/>
    </source>
</evidence>
<name>A0A8I6YVW9_HORVV</name>
<sequence length="152" mass="17557">MEFHGPTFQAPGTRPERLYPVGVVVENQLRVWAMSRWRGGREFVGLFLRAIYRHLPVGTPQMFTIEESRMGGTGMIVRFRNPYDAYHLLGRVWFGGCEFICFTTYTIFTDLDSIWPNEHAMHTLPYNLSADDDDESSKAAMEGPMERRSRSD</sequence>
<evidence type="ECO:0000313" key="3">
    <source>
        <dbReference type="Proteomes" id="UP000011116"/>
    </source>
</evidence>
<reference evidence="3" key="1">
    <citation type="journal article" date="2012" name="Nature">
        <title>A physical, genetic and functional sequence assembly of the barley genome.</title>
        <authorList>
            <consortium name="The International Barley Genome Sequencing Consortium"/>
            <person name="Mayer K.F."/>
            <person name="Waugh R."/>
            <person name="Brown J.W."/>
            <person name="Schulman A."/>
            <person name="Langridge P."/>
            <person name="Platzer M."/>
            <person name="Fincher G.B."/>
            <person name="Muehlbauer G.J."/>
            <person name="Sato K."/>
            <person name="Close T.J."/>
            <person name="Wise R.P."/>
            <person name="Stein N."/>
        </authorList>
    </citation>
    <scope>NUCLEOTIDE SEQUENCE [LARGE SCALE GENOMIC DNA]</scope>
    <source>
        <strain evidence="3">cv. Morex</strain>
    </source>
</reference>
<dbReference type="EnsemblPlants" id="HORVU.MOREX.r3.7HG0696150.1">
    <property type="protein sequence ID" value="HORVU.MOREX.r3.7HG0696150.1"/>
    <property type="gene ID" value="HORVU.MOREX.r3.7HG0696150"/>
</dbReference>
<organism evidence="2 3">
    <name type="scientific">Hordeum vulgare subsp. vulgare</name>
    <name type="common">Domesticated barley</name>
    <dbReference type="NCBI Taxonomy" id="112509"/>
    <lineage>
        <taxon>Eukaryota</taxon>
        <taxon>Viridiplantae</taxon>
        <taxon>Streptophyta</taxon>
        <taxon>Embryophyta</taxon>
        <taxon>Tracheophyta</taxon>
        <taxon>Spermatophyta</taxon>
        <taxon>Magnoliopsida</taxon>
        <taxon>Liliopsida</taxon>
        <taxon>Poales</taxon>
        <taxon>Poaceae</taxon>
        <taxon>BOP clade</taxon>
        <taxon>Pooideae</taxon>
        <taxon>Triticodae</taxon>
        <taxon>Triticeae</taxon>
        <taxon>Hordeinae</taxon>
        <taxon>Hordeum</taxon>
    </lineage>
</organism>
<dbReference type="AlphaFoldDB" id="A0A8I6YVW9"/>
<evidence type="ECO:0000256" key="1">
    <source>
        <dbReference type="SAM" id="MobiDB-lite"/>
    </source>
</evidence>
<keyword evidence="3" id="KW-1185">Reference proteome</keyword>
<dbReference type="Gramene" id="HORVU.MOREX.r3.7HG0696150.1">
    <property type="protein sequence ID" value="HORVU.MOREX.r3.7HG0696150.1"/>
    <property type="gene ID" value="HORVU.MOREX.r3.7HG0696150"/>
</dbReference>
<protein>
    <submittedName>
        <fullName evidence="2">Uncharacterized protein</fullName>
    </submittedName>
</protein>
<accession>A0A8I6YVW9</accession>